<dbReference type="InterPro" id="IPR035897">
    <property type="entry name" value="Toll_tir_struct_dom_sf"/>
</dbReference>
<evidence type="ECO:0000256" key="3">
    <source>
        <dbReference type="PROSITE-ProRule" id="PRU00221"/>
    </source>
</evidence>
<dbReference type="RefSeq" id="WP_310306620.1">
    <property type="nucleotide sequence ID" value="NZ_BAAAXB010000001.1"/>
</dbReference>
<proteinExistence type="predicted"/>
<name>A0ABU1PSR5_9PSEU</name>
<dbReference type="PROSITE" id="PS00678">
    <property type="entry name" value="WD_REPEATS_1"/>
    <property type="match status" value="1"/>
</dbReference>
<evidence type="ECO:0000259" key="4">
    <source>
        <dbReference type="PROSITE" id="PS50104"/>
    </source>
</evidence>
<dbReference type="SMART" id="SM00320">
    <property type="entry name" value="WD40"/>
    <property type="match status" value="5"/>
</dbReference>
<organism evidence="5 6">
    <name type="scientific">Saccharothrix longispora</name>
    <dbReference type="NCBI Taxonomy" id="33920"/>
    <lineage>
        <taxon>Bacteria</taxon>
        <taxon>Bacillati</taxon>
        <taxon>Actinomycetota</taxon>
        <taxon>Actinomycetes</taxon>
        <taxon>Pseudonocardiales</taxon>
        <taxon>Pseudonocardiaceae</taxon>
        <taxon>Saccharothrix</taxon>
    </lineage>
</organism>
<gene>
    <name evidence="5" type="ORF">J2S66_002077</name>
</gene>
<dbReference type="Gene3D" id="3.40.50.10140">
    <property type="entry name" value="Toll/interleukin-1 receptor homology (TIR) domain"/>
    <property type="match status" value="1"/>
</dbReference>
<dbReference type="SUPFAM" id="SSF50998">
    <property type="entry name" value="Quinoprotein alcohol dehydrogenase-like"/>
    <property type="match status" value="1"/>
</dbReference>
<feature type="domain" description="TIR" evidence="4">
    <location>
        <begin position="9"/>
        <end position="153"/>
    </location>
</feature>
<dbReference type="InterPro" id="IPR001680">
    <property type="entry name" value="WD40_rpt"/>
</dbReference>
<comment type="caution">
    <text evidence="5">The sequence shown here is derived from an EMBL/GenBank/DDBJ whole genome shotgun (WGS) entry which is preliminary data.</text>
</comment>
<dbReference type="PROSITE" id="PS50104">
    <property type="entry name" value="TIR"/>
    <property type="match status" value="1"/>
</dbReference>
<dbReference type="InterPro" id="IPR015943">
    <property type="entry name" value="WD40/YVTN_repeat-like_dom_sf"/>
</dbReference>
<dbReference type="Pfam" id="PF08662">
    <property type="entry name" value="eIF2A"/>
    <property type="match status" value="1"/>
</dbReference>
<reference evidence="5 6" key="1">
    <citation type="submission" date="2023-07" db="EMBL/GenBank/DDBJ databases">
        <title>Sequencing the genomes of 1000 actinobacteria strains.</title>
        <authorList>
            <person name="Klenk H.-P."/>
        </authorList>
    </citation>
    <scope>NUCLEOTIDE SEQUENCE [LARGE SCALE GENOMIC DNA]</scope>
    <source>
        <strain evidence="5 6">DSM 43749</strain>
    </source>
</reference>
<sequence length="520" mass="57305">MESIEVRRPPGHAFISYVREDTARADRLQRALEAAGVNVWRDTRDLWPGQDWKIEIRRAISADSLVFLACFSEVSEKRQISYQHEELNQAVEQMRMRRPGHPWIIPVRFAECTLPPFDLGAGKSLESLQRIDLFEENWDEGIAQLVRVVVYALESERPSRLLTRRRLLSTTAGAALVYLSSTAAGRSDQLDVPLRNANASHVVELGNLRQWTTDHWGLRGVAAIDFSPDGRLVATGGNETIEGTTRLWSVADRQRVQILTGGAAPVAFSPDGQYLATGTSNSQVRFWDVSSFRSSDALPTDNLMWFAFAPDTDRVVGGSGSGRLETWDVTAPESVGVTTAPHIVDAVVFDADRHVISCGLRTDVSGTRGVVVWDATSAKVLHEFAESSRPTMLSPDGTVLVATRQESVDPEKHVVEVWDVRTEKRVASMLESDYSHSELVVAFRPDGRLFAVGSGRTLQLHNVHVGSGSTTVDEASPAVEIGHGSSRITSIAFNRDGTVLAVGDHEGVLYLWDMRPLSRD</sequence>
<keyword evidence="6" id="KW-1185">Reference proteome</keyword>
<dbReference type="Pfam" id="PF13676">
    <property type="entry name" value="TIR_2"/>
    <property type="match status" value="1"/>
</dbReference>
<dbReference type="InterPro" id="IPR013979">
    <property type="entry name" value="TIF_beta_prop-like"/>
</dbReference>
<protein>
    <submittedName>
        <fullName evidence="5">WD40 repeat protein</fullName>
    </submittedName>
</protein>
<dbReference type="InterPro" id="IPR000157">
    <property type="entry name" value="TIR_dom"/>
</dbReference>
<dbReference type="Pfam" id="PF00400">
    <property type="entry name" value="WD40"/>
    <property type="match status" value="1"/>
</dbReference>
<accession>A0ABU1PSR5</accession>
<dbReference type="InterPro" id="IPR019775">
    <property type="entry name" value="WD40_repeat_CS"/>
</dbReference>
<evidence type="ECO:0000256" key="1">
    <source>
        <dbReference type="ARBA" id="ARBA00022574"/>
    </source>
</evidence>
<dbReference type="Proteomes" id="UP001268819">
    <property type="component" value="Unassembled WGS sequence"/>
</dbReference>
<evidence type="ECO:0000256" key="2">
    <source>
        <dbReference type="ARBA" id="ARBA00022737"/>
    </source>
</evidence>
<dbReference type="InterPro" id="IPR011047">
    <property type="entry name" value="Quinoprotein_ADH-like_sf"/>
</dbReference>
<keyword evidence="1 3" id="KW-0853">WD repeat</keyword>
<dbReference type="SUPFAM" id="SSF52200">
    <property type="entry name" value="Toll/Interleukin receptor TIR domain"/>
    <property type="match status" value="1"/>
</dbReference>
<dbReference type="PANTHER" id="PTHR19879">
    <property type="entry name" value="TRANSCRIPTION INITIATION FACTOR TFIID"/>
    <property type="match status" value="1"/>
</dbReference>
<keyword evidence="2" id="KW-0677">Repeat</keyword>
<dbReference type="PANTHER" id="PTHR19879:SF9">
    <property type="entry name" value="TRANSCRIPTION INITIATION FACTOR TFIID SUBUNIT 5"/>
    <property type="match status" value="1"/>
</dbReference>
<evidence type="ECO:0000313" key="6">
    <source>
        <dbReference type="Proteomes" id="UP001268819"/>
    </source>
</evidence>
<dbReference type="Gene3D" id="2.130.10.10">
    <property type="entry name" value="YVTN repeat-like/Quinoprotein amine dehydrogenase"/>
    <property type="match status" value="3"/>
</dbReference>
<dbReference type="PROSITE" id="PS50082">
    <property type="entry name" value="WD_REPEATS_2"/>
    <property type="match status" value="2"/>
</dbReference>
<feature type="repeat" description="WD" evidence="3">
    <location>
        <begin position="266"/>
        <end position="297"/>
    </location>
</feature>
<evidence type="ECO:0000313" key="5">
    <source>
        <dbReference type="EMBL" id="MDR6593693.1"/>
    </source>
</evidence>
<dbReference type="PROSITE" id="PS50294">
    <property type="entry name" value="WD_REPEATS_REGION"/>
    <property type="match status" value="2"/>
</dbReference>
<dbReference type="EMBL" id="JAVDSG010000001">
    <property type="protein sequence ID" value="MDR6593693.1"/>
    <property type="molecule type" value="Genomic_DNA"/>
</dbReference>
<feature type="repeat" description="WD" evidence="3">
    <location>
        <begin position="481"/>
        <end position="520"/>
    </location>
</feature>